<reference evidence="1 2" key="1">
    <citation type="submission" date="2018-10" db="EMBL/GenBank/DDBJ databases">
        <title>Phylogenomics of Brevibacillus.</title>
        <authorList>
            <person name="Dunlap C."/>
        </authorList>
    </citation>
    <scope>NUCLEOTIDE SEQUENCE [LARGE SCALE GENOMIC DNA]</scope>
    <source>
        <strain evidence="1 2">JCM 12215</strain>
    </source>
</reference>
<dbReference type="SUPFAM" id="SSF110296">
    <property type="entry name" value="Oligoxyloglucan reducing end-specific cellobiohydrolase"/>
    <property type="match status" value="1"/>
</dbReference>
<name>A0A3M8CEQ7_9BACL</name>
<accession>A0A3M8CEQ7</accession>
<evidence type="ECO:0008006" key="3">
    <source>
        <dbReference type="Google" id="ProtNLM"/>
    </source>
</evidence>
<organism evidence="1 2">
    <name type="scientific">Brevibacillus invocatus</name>
    <dbReference type="NCBI Taxonomy" id="173959"/>
    <lineage>
        <taxon>Bacteria</taxon>
        <taxon>Bacillati</taxon>
        <taxon>Bacillota</taxon>
        <taxon>Bacilli</taxon>
        <taxon>Bacillales</taxon>
        <taxon>Paenibacillaceae</taxon>
        <taxon>Brevibacillus</taxon>
    </lineage>
</organism>
<dbReference type="AlphaFoldDB" id="A0A3M8CEQ7"/>
<evidence type="ECO:0000313" key="1">
    <source>
        <dbReference type="EMBL" id="RNB74194.1"/>
    </source>
</evidence>
<dbReference type="RefSeq" id="WP_122909054.1">
    <property type="nucleotide sequence ID" value="NZ_CBCSBE010000003.1"/>
</dbReference>
<dbReference type="EMBL" id="RHHR01000015">
    <property type="protein sequence ID" value="RNB74194.1"/>
    <property type="molecule type" value="Genomic_DNA"/>
</dbReference>
<sequence>MKKFQRWGAVLIAMSVMTGCSESGPNKPSSSSVTAAAMPGDLTYQEVLEKGGTVHNLSMRASDQIWVGTNSGLYYSADRGGWGLLSSQIEYQDIVGWYIDPNDPDHIIIAGHTGVMRSEDGGKHWDSIGKGLPSPANIRSFVGIQEEDQLRLCAFVSGEGIYHSVDGGEIWSMWLPMDQEVYAMDFNPVENRLYVAAQFSLFYHEDGQWKSEVVPQAQQTYSLAVDPRSGVLAVATEQGVFEKANGEWRLLNAKAPERLIVVAPGEGKTKWIGIGESALIYSLANDRWTKWN</sequence>
<dbReference type="Proteomes" id="UP000282028">
    <property type="component" value="Unassembled WGS sequence"/>
</dbReference>
<gene>
    <name evidence="1" type="ORF">EDM52_11105</name>
</gene>
<protein>
    <recommendedName>
        <fullName evidence="3">Photosynthesis system II assembly factor Ycf48/Hcf136-like domain-containing protein</fullName>
    </recommendedName>
</protein>
<dbReference type="OrthoDB" id="2642072at2"/>
<dbReference type="Gene3D" id="2.130.10.10">
    <property type="entry name" value="YVTN repeat-like/Quinoprotein amine dehydrogenase"/>
    <property type="match status" value="1"/>
</dbReference>
<dbReference type="InterPro" id="IPR015943">
    <property type="entry name" value="WD40/YVTN_repeat-like_dom_sf"/>
</dbReference>
<proteinExistence type="predicted"/>
<comment type="caution">
    <text evidence="1">The sequence shown here is derived from an EMBL/GenBank/DDBJ whole genome shotgun (WGS) entry which is preliminary data.</text>
</comment>
<evidence type="ECO:0000313" key="2">
    <source>
        <dbReference type="Proteomes" id="UP000282028"/>
    </source>
</evidence>
<keyword evidence="2" id="KW-1185">Reference proteome</keyword>
<dbReference type="PROSITE" id="PS51257">
    <property type="entry name" value="PROKAR_LIPOPROTEIN"/>
    <property type="match status" value="1"/>
</dbReference>